<comment type="caution">
    <text evidence="4">The sequence shown here is derived from an EMBL/GenBank/DDBJ whole genome shotgun (WGS) entry which is preliminary data.</text>
</comment>
<dbReference type="SMART" id="SM00448">
    <property type="entry name" value="REC"/>
    <property type="match status" value="1"/>
</dbReference>
<evidence type="ECO:0000313" key="5">
    <source>
        <dbReference type="Proteomes" id="UP000189670"/>
    </source>
</evidence>
<dbReference type="PROSITE" id="PS50110">
    <property type="entry name" value="RESPONSE_REGULATORY"/>
    <property type="match status" value="1"/>
</dbReference>
<proteinExistence type="predicted"/>
<sequence>MTKKVILCVDDEKFVLDTLRTQIVNHYGAKYECEISESAQEAMELIDELQMEEQLVIILVSDWLMPGIKGDEFLINVHQRYPNIVKIMLTGQADAHAINRTMKGAALHKCLQKPWREEDLIKTIESGIKNEK</sequence>
<dbReference type="GO" id="GO:0000160">
    <property type="term" value="P:phosphorelay signal transduction system"/>
    <property type="evidence" value="ECO:0007669"/>
    <property type="project" value="InterPro"/>
</dbReference>
<dbReference type="PANTHER" id="PTHR44591:SF19">
    <property type="entry name" value="TWO-COMPONENT RESPONSE REGULATOR-RELATED"/>
    <property type="match status" value="1"/>
</dbReference>
<dbReference type="InterPro" id="IPR001789">
    <property type="entry name" value="Sig_transdc_resp-reg_receiver"/>
</dbReference>
<dbReference type="InterPro" id="IPR011006">
    <property type="entry name" value="CheY-like_superfamily"/>
</dbReference>
<dbReference type="EMBL" id="ATBP01000096">
    <property type="protein sequence ID" value="ETR72994.1"/>
    <property type="molecule type" value="Genomic_DNA"/>
</dbReference>
<feature type="modified residue" description="4-aspartylphosphate" evidence="2">
    <location>
        <position position="62"/>
    </location>
</feature>
<dbReference type="AlphaFoldDB" id="A0A1V1PDX7"/>
<dbReference type="SUPFAM" id="SSF52172">
    <property type="entry name" value="CheY-like"/>
    <property type="match status" value="1"/>
</dbReference>
<dbReference type="Pfam" id="PF00072">
    <property type="entry name" value="Response_reg"/>
    <property type="match status" value="1"/>
</dbReference>
<organism evidence="4 5">
    <name type="scientific">Candidatus Magnetoglobus multicellularis str. Araruama</name>
    <dbReference type="NCBI Taxonomy" id="890399"/>
    <lineage>
        <taxon>Bacteria</taxon>
        <taxon>Pseudomonadati</taxon>
        <taxon>Thermodesulfobacteriota</taxon>
        <taxon>Desulfobacteria</taxon>
        <taxon>Desulfobacterales</taxon>
        <taxon>Desulfobacteraceae</taxon>
        <taxon>Candidatus Magnetoglobus</taxon>
    </lineage>
</organism>
<evidence type="ECO:0000313" key="4">
    <source>
        <dbReference type="EMBL" id="ETR72994.1"/>
    </source>
</evidence>
<dbReference type="InterPro" id="IPR050595">
    <property type="entry name" value="Bact_response_regulator"/>
</dbReference>
<protein>
    <submittedName>
        <fullName evidence="4">Response regulator</fullName>
    </submittedName>
</protein>
<name>A0A1V1PDX7_9BACT</name>
<dbReference type="Gene3D" id="3.40.50.2300">
    <property type="match status" value="1"/>
</dbReference>
<evidence type="ECO:0000256" key="1">
    <source>
        <dbReference type="ARBA" id="ARBA00022553"/>
    </source>
</evidence>
<evidence type="ECO:0000259" key="3">
    <source>
        <dbReference type="PROSITE" id="PS50110"/>
    </source>
</evidence>
<gene>
    <name evidence="4" type="ORF">OMM_07209</name>
</gene>
<reference evidence="5" key="1">
    <citation type="submission" date="2012-11" db="EMBL/GenBank/DDBJ databases">
        <authorList>
            <person name="Lucero-Rivera Y.E."/>
            <person name="Tovar-Ramirez D."/>
        </authorList>
    </citation>
    <scope>NUCLEOTIDE SEQUENCE [LARGE SCALE GENOMIC DNA]</scope>
    <source>
        <strain evidence="5">Araruama</strain>
    </source>
</reference>
<evidence type="ECO:0000256" key="2">
    <source>
        <dbReference type="PROSITE-ProRule" id="PRU00169"/>
    </source>
</evidence>
<feature type="domain" description="Response regulatory" evidence="3">
    <location>
        <begin position="5"/>
        <end position="128"/>
    </location>
</feature>
<accession>A0A1V1PDX7</accession>
<dbReference type="Proteomes" id="UP000189670">
    <property type="component" value="Unassembled WGS sequence"/>
</dbReference>
<keyword evidence="1 2" id="KW-0597">Phosphoprotein</keyword>
<dbReference type="PANTHER" id="PTHR44591">
    <property type="entry name" value="STRESS RESPONSE REGULATOR PROTEIN 1"/>
    <property type="match status" value="1"/>
</dbReference>